<keyword evidence="4" id="KW-0560">Oxidoreductase</keyword>
<keyword evidence="3" id="KW-0479">Metal-binding</keyword>
<dbReference type="EMBL" id="BEGY01000003">
    <property type="protein sequence ID" value="GAX73493.1"/>
    <property type="molecule type" value="Genomic_DNA"/>
</dbReference>
<evidence type="ECO:0000256" key="4">
    <source>
        <dbReference type="ARBA" id="ARBA00023002"/>
    </source>
</evidence>
<evidence type="ECO:0000259" key="8">
    <source>
        <dbReference type="PROSITE" id="PS51184"/>
    </source>
</evidence>
<dbReference type="OrthoDB" id="424465at2759"/>
<dbReference type="GO" id="GO:0005737">
    <property type="term" value="C:cytoplasm"/>
    <property type="evidence" value="ECO:0007669"/>
    <property type="project" value="TreeGrafter"/>
</dbReference>
<dbReference type="FunFam" id="2.60.120.650:FF:000045">
    <property type="entry name" value="F-box protein At1g78280"/>
    <property type="match status" value="1"/>
</dbReference>
<dbReference type="GO" id="GO:0005634">
    <property type="term" value="C:nucleus"/>
    <property type="evidence" value="ECO:0007669"/>
    <property type="project" value="UniProtKB-SubCell"/>
</dbReference>
<dbReference type="Proteomes" id="UP000232323">
    <property type="component" value="Unassembled WGS sequence"/>
</dbReference>
<comment type="caution">
    <text evidence="9">The sequence shown here is derived from an EMBL/GenBank/DDBJ whole genome shotgun (WGS) entry which is preliminary data.</text>
</comment>
<dbReference type="Gene3D" id="2.60.120.650">
    <property type="entry name" value="Cupin"/>
    <property type="match status" value="1"/>
</dbReference>
<dbReference type="STRING" id="1157962.A0A250WRQ4"/>
<feature type="compositionally biased region" description="Polar residues" evidence="7">
    <location>
        <begin position="810"/>
        <end position="836"/>
    </location>
</feature>
<evidence type="ECO:0000256" key="6">
    <source>
        <dbReference type="ARBA" id="ARBA00023242"/>
    </source>
</evidence>
<dbReference type="GO" id="GO:0046872">
    <property type="term" value="F:metal ion binding"/>
    <property type="evidence" value="ECO:0007669"/>
    <property type="project" value="UniProtKB-KW"/>
</dbReference>
<dbReference type="InterPro" id="IPR011009">
    <property type="entry name" value="Kinase-like_dom_sf"/>
</dbReference>
<evidence type="ECO:0000313" key="9">
    <source>
        <dbReference type="EMBL" id="GAX73493.1"/>
    </source>
</evidence>
<accession>A0A250WRQ4</accession>
<dbReference type="SMART" id="SM00558">
    <property type="entry name" value="JmjC"/>
    <property type="match status" value="1"/>
</dbReference>
<evidence type="ECO:0000256" key="1">
    <source>
        <dbReference type="ARBA" id="ARBA00004123"/>
    </source>
</evidence>
<keyword evidence="10" id="KW-1185">Reference proteome</keyword>
<dbReference type="InterPro" id="IPR041667">
    <property type="entry name" value="Cupin_8"/>
</dbReference>
<dbReference type="SUPFAM" id="SSF56112">
    <property type="entry name" value="Protein kinase-like (PK-like)"/>
    <property type="match status" value="1"/>
</dbReference>
<feature type="domain" description="JmjC" evidence="8">
    <location>
        <begin position="195"/>
        <end position="349"/>
    </location>
</feature>
<comment type="subcellular location">
    <subcellularLocation>
        <location evidence="1">Nucleus</location>
    </subcellularLocation>
</comment>
<evidence type="ECO:0000313" key="10">
    <source>
        <dbReference type="Proteomes" id="UP000232323"/>
    </source>
</evidence>
<dbReference type="PANTHER" id="PTHR12480:SF35">
    <property type="entry name" value="TRANSCRIPTION FACTOR JUMONJI, JMJC DOMAIN-CONTAINING PROTEIN"/>
    <property type="match status" value="1"/>
</dbReference>
<protein>
    <recommendedName>
        <fullName evidence="8">JmjC domain-containing protein</fullName>
    </recommendedName>
</protein>
<evidence type="ECO:0000256" key="3">
    <source>
        <dbReference type="ARBA" id="ARBA00022723"/>
    </source>
</evidence>
<keyword evidence="6" id="KW-0539">Nucleus</keyword>
<dbReference type="PROSITE" id="PS51184">
    <property type="entry name" value="JMJC"/>
    <property type="match status" value="1"/>
</dbReference>
<dbReference type="PANTHER" id="PTHR12480">
    <property type="entry name" value="ARGININE DEMETHYLASE AND LYSYL-HYDROXYLASE JMJD"/>
    <property type="match status" value="1"/>
</dbReference>
<proteinExistence type="inferred from homology"/>
<name>A0A250WRQ4_9CHLO</name>
<evidence type="ECO:0000256" key="7">
    <source>
        <dbReference type="SAM" id="MobiDB-lite"/>
    </source>
</evidence>
<reference evidence="9 10" key="1">
    <citation type="submission" date="2017-08" db="EMBL/GenBank/DDBJ databases">
        <title>Acidophilic green algal genome provides insights into adaptation to an acidic environment.</title>
        <authorList>
            <person name="Hirooka S."/>
            <person name="Hirose Y."/>
            <person name="Kanesaki Y."/>
            <person name="Higuchi S."/>
            <person name="Fujiwara T."/>
            <person name="Onuma R."/>
            <person name="Era A."/>
            <person name="Ohbayashi R."/>
            <person name="Uzuka A."/>
            <person name="Nozaki H."/>
            <person name="Yoshikawa H."/>
            <person name="Miyagishima S.Y."/>
        </authorList>
    </citation>
    <scope>NUCLEOTIDE SEQUENCE [LARGE SCALE GENOMIC DNA]</scope>
    <source>
        <strain evidence="9 10">NIES-2499</strain>
    </source>
</reference>
<dbReference type="SUPFAM" id="SSF51197">
    <property type="entry name" value="Clavaminate synthase-like"/>
    <property type="match status" value="1"/>
</dbReference>
<dbReference type="Pfam" id="PF13621">
    <property type="entry name" value="Cupin_8"/>
    <property type="match status" value="1"/>
</dbReference>
<dbReference type="InterPro" id="IPR050910">
    <property type="entry name" value="JMJD6_ArgDemeth/LysHydrox"/>
</dbReference>
<evidence type="ECO:0000256" key="5">
    <source>
        <dbReference type="ARBA" id="ARBA00023004"/>
    </source>
</evidence>
<dbReference type="GO" id="GO:0016491">
    <property type="term" value="F:oxidoreductase activity"/>
    <property type="evidence" value="ECO:0007669"/>
    <property type="project" value="UniProtKB-KW"/>
</dbReference>
<keyword evidence="5" id="KW-0408">Iron</keyword>
<sequence length="1077" mass="120568">MKQNWIIISFCYDKQANWRQTTLSQLKALKAGRMIEQSGVVQASGCFPDLKAIQVSERPLKASVQGFQSMFLYKRWCRSHMNVSSFLPTKSTYCDKNHDSCRTLAIVDASKLSIEQFEADYDLPAVPCILQNAVNSWPVQKWTFDHLSEHFGAIAFGASRPTGGSAPMLMKDFVDYMKRQSDEEPLYIFDKAFAERAPEMLSHFSVPSVFHQDLMSCLGNSRPPYRWLVAGPARSGATWHVDPHLTSAWNALIHGRKRWALYPPHITPPGVDPDSYDTLTSLQWLLEVYPTLPSHLKPLEFIQEPGEVVFVPGGWWHCILNLEPSVAITQNFVSKANLRRCIQYMSRGSQNFFEQPLEYFTQDVVEGWGQWCDGLSTENKCLACSAEKREKERGISRRSELIDMSSRRELLDTVVDVGHAQKRAKKLAAEDQQYEACPFCKLVPANGGPGSASQIVPLICPHITLLGSGGDDKARAADSKAHRPNTLIGDSPLSLSISRWKNDSYLCSWVRCMLRGYPELRSDIMFSLESLLDFNLWSETLQQLCTTLQKHNIDVNDVLPDDQPIDFIPSSGASSLVFLLRGLVLKIYTAQDLALSAMESCLDAFVPIILSTCNKKMTVTSYLGPMLPSPICQGLMHFSPSLHSTEGGHAVLPFVVFKNNLVECRHGVTTLQDALSVMPEEHKENVAHVLGLTCGAMHMAGLHAKVQHDDPPCAVQTWPVSTVAEQHDCLAGRLQISGHGDSLDRVTNAYHPVIPPHLETHHRHGALGSESIITYVSLWRQRLSNALDGCQHAMHQSWVFHDTDGSIWHSSTKTHSGNGNSRESSVQCEPQSSPQDASPAWIPFISFLRSQRSKVMKILRDDGRFPEWLVVQVHNYLPEDPAFLIGIGVHVQSKERVDEEHGKTFQPAMNPCSLPIENLEFCAQYPILLHGDLLPCNVFLVDQGFALKDHHVAVDNGYALNPSFEFIKKHMRIIDFADSGHGDPLFDLVKLFGGGLKLEPNLMKKCWKAYKSDEILLANWPQRNALCSLSYVAMCYCLLTQEDILTDCLFGNGTIMQLVEEGGLLALQAFVWGFLDE</sequence>
<feature type="region of interest" description="Disordered" evidence="7">
    <location>
        <begin position="810"/>
        <end position="837"/>
    </location>
</feature>
<evidence type="ECO:0000256" key="2">
    <source>
        <dbReference type="ARBA" id="ARBA00006801"/>
    </source>
</evidence>
<dbReference type="AlphaFoldDB" id="A0A250WRQ4"/>
<comment type="similarity">
    <text evidence="2">Belongs to the JARID1 histone demethylase family.</text>
</comment>
<organism evidence="9 10">
    <name type="scientific">Chlamydomonas eustigma</name>
    <dbReference type="NCBI Taxonomy" id="1157962"/>
    <lineage>
        <taxon>Eukaryota</taxon>
        <taxon>Viridiplantae</taxon>
        <taxon>Chlorophyta</taxon>
        <taxon>core chlorophytes</taxon>
        <taxon>Chlorophyceae</taxon>
        <taxon>CS clade</taxon>
        <taxon>Chlamydomonadales</taxon>
        <taxon>Chlamydomonadaceae</taxon>
        <taxon>Chlamydomonas</taxon>
    </lineage>
</organism>
<gene>
    <name evidence="9" type="ORF">CEUSTIGMA_g945.t1</name>
</gene>
<dbReference type="InterPro" id="IPR003347">
    <property type="entry name" value="JmjC_dom"/>
</dbReference>